<keyword evidence="5" id="KW-0276">Fatty acid metabolism</keyword>
<dbReference type="PROSITE" id="PS00455">
    <property type="entry name" value="AMP_BINDING"/>
    <property type="match status" value="1"/>
</dbReference>
<evidence type="ECO:0000256" key="10">
    <source>
        <dbReference type="ARBA" id="ARBA00023128"/>
    </source>
</evidence>
<dbReference type="InterPro" id="IPR051087">
    <property type="entry name" value="Mitochondrial_ACSM"/>
</dbReference>
<comment type="caution">
    <text evidence="14">The sequence shown here is derived from an EMBL/GenBank/DDBJ whole genome shotgun (WGS) entry which is preliminary data.</text>
</comment>
<dbReference type="SUPFAM" id="SSF56801">
    <property type="entry name" value="Acetyl-CoA synthetase-like"/>
    <property type="match status" value="1"/>
</dbReference>
<evidence type="ECO:0000313" key="14">
    <source>
        <dbReference type="EMBL" id="PNI91612.1"/>
    </source>
</evidence>
<evidence type="ECO:0000256" key="2">
    <source>
        <dbReference type="ARBA" id="ARBA00006432"/>
    </source>
</evidence>
<protein>
    <recommendedName>
        <fullName evidence="11">medium-chain acyl-CoA ligase</fullName>
        <ecNumber evidence="11">6.2.1.2</ecNumber>
    </recommendedName>
</protein>
<evidence type="ECO:0000256" key="4">
    <source>
        <dbReference type="ARBA" id="ARBA00022741"/>
    </source>
</evidence>
<accession>A0A2J8Q5R7</accession>
<keyword evidence="9" id="KW-0443">Lipid metabolism</keyword>
<keyword evidence="6" id="KW-0067">ATP-binding</keyword>
<dbReference type="EMBL" id="NBAG03000076">
    <property type="protein sequence ID" value="PNI91612.1"/>
    <property type="molecule type" value="Genomic_DNA"/>
</dbReference>
<dbReference type="Gene3D" id="3.40.50.12780">
    <property type="entry name" value="N-terminal domain of ligase-like"/>
    <property type="match status" value="1"/>
</dbReference>
<dbReference type="GO" id="GO:0005739">
    <property type="term" value="C:mitochondrion"/>
    <property type="evidence" value="ECO:0007669"/>
    <property type="project" value="UniProtKB-SubCell"/>
</dbReference>
<dbReference type="GO" id="GO:0031956">
    <property type="term" value="F:medium-chain fatty acid-CoA ligase activity"/>
    <property type="evidence" value="ECO:0007669"/>
    <property type="project" value="UniProtKB-EC"/>
</dbReference>
<keyword evidence="4" id="KW-0547">Nucleotide-binding</keyword>
<keyword evidence="10" id="KW-0496">Mitochondrion</keyword>
<dbReference type="InterPro" id="IPR020845">
    <property type="entry name" value="AMP-binding_CS"/>
</dbReference>
<comment type="subcellular location">
    <subcellularLocation>
        <location evidence="1">Mitochondrion</location>
    </subcellularLocation>
</comment>
<name>A0A2J8Q5R7_PANTR</name>
<feature type="domain" description="AMP-dependent synthetase/ligase" evidence="13">
    <location>
        <begin position="5"/>
        <end position="90"/>
    </location>
</feature>
<reference evidence="14 15" key="1">
    <citation type="submission" date="2017-12" db="EMBL/GenBank/DDBJ databases">
        <title>High-resolution comparative analysis of great ape genomes.</title>
        <authorList>
            <person name="Pollen A."/>
            <person name="Hastie A."/>
            <person name="Hormozdiari F."/>
            <person name="Dougherty M."/>
            <person name="Liu R."/>
            <person name="Chaisson M."/>
            <person name="Hoppe E."/>
            <person name="Hill C."/>
            <person name="Pang A."/>
            <person name="Hillier L."/>
            <person name="Baker C."/>
            <person name="Armstrong J."/>
            <person name="Shendure J."/>
            <person name="Paten B."/>
            <person name="Wilson R."/>
            <person name="Chao H."/>
            <person name="Schneider V."/>
            <person name="Ventura M."/>
            <person name="Kronenberg Z."/>
            <person name="Murali S."/>
            <person name="Gordon D."/>
            <person name="Cantsilieris S."/>
            <person name="Munson K."/>
            <person name="Nelson B."/>
            <person name="Raja A."/>
            <person name="Underwood J."/>
            <person name="Diekhans M."/>
            <person name="Fiddes I."/>
            <person name="Haussler D."/>
            <person name="Eichler E."/>
        </authorList>
    </citation>
    <scope>NUCLEOTIDE SEQUENCE [LARGE SCALE GENOMIC DNA]</scope>
    <source>
        <strain evidence="14">Yerkes chimp pedigree #C0471</strain>
    </source>
</reference>
<keyword evidence="3" id="KW-0436">Ligase</keyword>
<proteinExistence type="inferred from homology"/>
<comment type="similarity">
    <text evidence="2">Belongs to the ATP-dependent AMP-binding enzyme family.</text>
</comment>
<comment type="catalytic activity">
    <reaction evidence="12">
        <text>a medium-chain fatty acid + ATP + CoA = a medium-chain fatty acyl-CoA + AMP + diphosphate</text>
        <dbReference type="Rhea" id="RHEA:48340"/>
        <dbReference type="ChEBI" id="CHEBI:30616"/>
        <dbReference type="ChEBI" id="CHEBI:33019"/>
        <dbReference type="ChEBI" id="CHEBI:57287"/>
        <dbReference type="ChEBI" id="CHEBI:59558"/>
        <dbReference type="ChEBI" id="CHEBI:90546"/>
        <dbReference type="ChEBI" id="CHEBI:456215"/>
        <dbReference type="EC" id="6.2.1.2"/>
    </reaction>
    <physiologicalReaction direction="left-to-right" evidence="12">
        <dbReference type="Rhea" id="RHEA:48341"/>
    </physiologicalReaction>
</comment>
<evidence type="ECO:0000313" key="15">
    <source>
        <dbReference type="Proteomes" id="UP000236370"/>
    </source>
</evidence>
<dbReference type="GO" id="GO:0005524">
    <property type="term" value="F:ATP binding"/>
    <property type="evidence" value="ECO:0007669"/>
    <property type="project" value="UniProtKB-KW"/>
</dbReference>
<evidence type="ECO:0000256" key="6">
    <source>
        <dbReference type="ARBA" id="ARBA00022840"/>
    </source>
</evidence>
<sequence>HNCVRTKSRDPLAIYFTSGTTGDPKMVEHSQSSYGLGFVASGRRWVALTESDIFWNTTDTGWVKAAWTLFSAWPNGSCIFVHELPRVDAKVILNVPVSEPEALSDRRRGPQP</sequence>
<gene>
    <name evidence="14" type="ORF">CK820_G0043487</name>
</gene>
<evidence type="ECO:0000256" key="9">
    <source>
        <dbReference type="ARBA" id="ARBA00023098"/>
    </source>
</evidence>
<dbReference type="GO" id="GO:0006631">
    <property type="term" value="P:fatty acid metabolic process"/>
    <property type="evidence" value="ECO:0007669"/>
    <property type="project" value="UniProtKB-KW"/>
</dbReference>
<dbReference type="PANTHER" id="PTHR43605:SF6">
    <property type="entry name" value="ACYL-COENZYME A SYNTHETASE ACSM5, MITOCHONDRIAL"/>
    <property type="match status" value="1"/>
</dbReference>
<evidence type="ECO:0000259" key="13">
    <source>
        <dbReference type="Pfam" id="PF00501"/>
    </source>
</evidence>
<evidence type="ECO:0000256" key="12">
    <source>
        <dbReference type="ARBA" id="ARBA00048477"/>
    </source>
</evidence>
<dbReference type="InterPro" id="IPR000873">
    <property type="entry name" value="AMP-dep_synth/lig_dom"/>
</dbReference>
<dbReference type="Proteomes" id="UP000236370">
    <property type="component" value="Unassembled WGS sequence"/>
</dbReference>
<evidence type="ECO:0000256" key="11">
    <source>
        <dbReference type="ARBA" id="ARBA00039009"/>
    </source>
</evidence>
<keyword evidence="8" id="KW-0809">Transit peptide</keyword>
<feature type="non-terminal residue" evidence="14">
    <location>
        <position position="1"/>
    </location>
</feature>
<evidence type="ECO:0000256" key="7">
    <source>
        <dbReference type="ARBA" id="ARBA00022842"/>
    </source>
</evidence>
<evidence type="ECO:0000256" key="5">
    <source>
        <dbReference type="ARBA" id="ARBA00022832"/>
    </source>
</evidence>
<dbReference type="Pfam" id="PF00501">
    <property type="entry name" value="AMP-binding"/>
    <property type="match status" value="1"/>
</dbReference>
<evidence type="ECO:0000256" key="1">
    <source>
        <dbReference type="ARBA" id="ARBA00004173"/>
    </source>
</evidence>
<dbReference type="PANTHER" id="PTHR43605">
    <property type="entry name" value="ACYL-COENZYME A SYNTHETASE"/>
    <property type="match status" value="1"/>
</dbReference>
<keyword evidence="7" id="KW-0460">Magnesium</keyword>
<dbReference type="AlphaFoldDB" id="A0A2J8Q5R7"/>
<evidence type="ECO:0000256" key="3">
    <source>
        <dbReference type="ARBA" id="ARBA00022598"/>
    </source>
</evidence>
<dbReference type="InterPro" id="IPR042099">
    <property type="entry name" value="ANL_N_sf"/>
</dbReference>
<organism evidence="14 15">
    <name type="scientific">Pan troglodytes</name>
    <name type="common">Chimpanzee</name>
    <dbReference type="NCBI Taxonomy" id="9598"/>
    <lineage>
        <taxon>Eukaryota</taxon>
        <taxon>Metazoa</taxon>
        <taxon>Chordata</taxon>
        <taxon>Craniata</taxon>
        <taxon>Vertebrata</taxon>
        <taxon>Euteleostomi</taxon>
        <taxon>Mammalia</taxon>
        <taxon>Eutheria</taxon>
        <taxon>Euarchontoglires</taxon>
        <taxon>Primates</taxon>
        <taxon>Haplorrhini</taxon>
        <taxon>Catarrhini</taxon>
        <taxon>Hominidae</taxon>
        <taxon>Pan</taxon>
    </lineage>
</organism>
<dbReference type="EC" id="6.2.1.2" evidence="11"/>
<evidence type="ECO:0000256" key="8">
    <source>
        <dbReference type="ARBA" id="ARBA00022946"/>
    </source>
</evidence>